<evidence type="ECO:0000256" key="1">
    <source>
        <dbReference type="SAM" id="Coils"/>
    </source>
</evidence>
<dbReference type="Proteomes" id="UP000594454">
    <property type="component" value="Chromosome 3"/>
</dbReference>
<dbReference type="InParanoid" id="A0A7R8URB0"/>
<keyword evidence="2" id="KW-0732">Signal</keyword>
<sequence>MTKVVFVYVSILVALGLGQVRYVRAQYELSGSASGLQGLINGLLNAASDTTTNAFETSNLCLATMRNLLQNAHQTFSHNVFTENIIGFHDTGLHASLRVMSRSFLDSVPPLLDTIQAREERIDDLKNELRRVSTQMSGIFREIRTFGARCLTPILANEVINQIYRCVLLPVKNIVGEMRLLQDEIRSAYDQLNWIITRRRGCMSKRAMEAVPCAQTLINEIPMLIETISRGFSIPVSVHQYMVPINECLFTMRESNKAMCPSM</sequence>
<dbReference type="AlphaFoldDB" id="A0A7R8URB0"/>
<dbReference type="EMBL" id="LR899011">
    <property type="protein sequence ID" value="CAD7085566.1"/>
    <property type="molecule type" value="Genomic_DNA"/>
</dbReference>
<gene>
    <name evidence="3" type="ORF">HERILL_LOCUS8398</name>
</gene>
<name>A0A7R8URB0_HERIL</name>
<protein>
    <submittedName>
        <fullName evidence="3">Uncharacterized protein</fullName>
    </submittedName>
</protein>
<accession>A0A7R8URB0</accession>
<evidence type="ECO:0000313" key="4">
    <source>
        <dbReference type="Proteomes" id="UP000594454"/>
    </source>
</evidence>
<feature type="chain" id="PRO_5030522154" evidence="2">
    <location>
        <begin position="26"/>
        <end position="263"/>
    </location>
</feature>
<reference evidence="3 4" key="1">
    <citation type="submission" date="2020-11" db="EMBL/GenBank/DDBJ databases">
        <authorList>
            <person name="Wallbank WR R."/>
            <person name="Pardo Diaz C."/>
            <person name="Kozak K."/>
            <person name="Martin S."/>
            <person name="Jiggins C."/>
            <person name="Moest M."/>
            <person name="Warren A I."/>
            <person name="Generalovic N T."/>
            <person name="Byers J.R.P. K."/>
            <person name="Montejo-Kovacevich G."/>
            <person name="Yen C E."/>
        </authorList>
    </citation>
    <scope>NUCLEOTIDE SEQUENCE [LARGE SCALE GENOMIC DNA]</scope>
</reference>
<organism evidence="3 4">
    <name type="scientific">Hermetia illucens</name>
    <name type="common">Black soldier fly</name>
    <dbReference type="NCBI Taxonomy" id="343691"/>
    <lineage>
        <taxon>Eukaryota</taxon>
        <taxon>Metazoa</taxon>
        <taxon>Ecdysozoa</taxon>
        <taxon>Arthropoda</taxon>
        <taxon>Hexapoda</taxon>
        <taxon>Insecta</taxon>
        <taxon>Pterygota</taxon>
        <taxon>Neoptera</taxon>
        <taxon>Endopterygota</taxon>
        <taxon>Diptera</taxon>
        <taxon>Brachycera</taxon>
        <taxon>Stratiomyomorpha</taxon>
        <taxon>Stratiomyidae</taxon>
        <taxon>Hermetiinae</taxon>
        <taxon>Hermetia</taxon>
    </lineage>
</organism>
<proteinExistence type="predicted"/>
<keyword evidence="1" id="KW-0175">Coiled coil</keyword>
<feature type="signal peptide" evidence="2">
    <location>
        <begin position="1"/>
        <end position="25"/>
    </location>
</feature>
<keyword evidence="4" id="KW-1185">Reference proteome</keyword>
<dbReference type="OrthoDB" id="10373378at2759"/>
<feature type="coiled-coil region" evidence="1">
    <location>
        <begin position="115"/>
        <end position="142"/>
    </location>
</feature>
<evidence type="ECO:0000313" key="3">
    <source>
        <dbReference type="EMBL" id="CAD7085566.1"/>
    </source>
</evidence>
<evidence type="ECO:0000256" key="2">
    <source>
        <dbReference type="SAM" id="SignalP"/>
    </source>
</evidence>